<dbReference type="Pfam" id="PF18276">
    <property type="entry name" value="TcA_TcB_BD"/>
    <property type="match status" value="1"/>
</dbReference>
<dbReference type="InterPro" id="IPR036375">
    <property type="entry name" value="Hemopexin-like_dom_sf"/>
</dbReference>
<dbReference type="Pfam" id="PF20220">
    <property type="entry name" value="ABC_toxin_N"/>
    <property type="match status" value="1"/>
</dbReference>
<organism evidence="5">
    <name type="scientific">Candidatus Kentrum sp. UNK</name>
    <dbReference type="NCBI Taxonomy" id="2126344"/>
    <lineage>
        <taxon>Bacteria</taxon>
        <taxon>Pseudomonadati</taxon>
        <taxon>Pseudomonadota</taxon>
        <taxon>Gammaproteobacteria</taxon>
        <taxon>Candidatus Kentrum</taxon>
    </lineage>
</organism>
<proteinExistence type="predicted"/>
<dbReference type="GO" id="GO:0005615">
    <property type="term" value="C:extracellular space"/>
    <property type="evidence" value="ECO:0007669"/>
    <property type="project" value="TreeGrafter"/>
</dbReference>
<feature type="coiled-coil region" evidence="1">
    <location>
        <begin position="2894"/>
        <end position="2921"/>
    </location>
</feature>
<feature type="domain" description="Neuraminidase-like" evidence="3">
    <location>
        <begin position="1443"/>
        <end position="1581"/>
    </location>
</feature>
<protein>
    <submittedName>
        <fullName evidence="5">Hemopexin</fullName>
    </submittedName>
</protein>
<evidence type="ECO:0000313" key="6">
    <source>
        <dbReference type="EMBL" id="VFK70947.1"/>
    </source>
</evidence>
<dbReference type="PANTHER" id="PTHR10201:SF294">
    <property type="entry name" value="MATRIX METALLOPROTEINASE 16"/>
    <property type="match status" value="1"/>
</dbReference>
<feature type="domain" description="Tc toxin complex TcA C-terminal TcB-binding" evidence="2">
    <location>
        <begin position="3042"/>
        <end position="3331"/>
    </location>
</feature>
<name>A0A451ACX4_9GAMM</name>
<dbReference type="Gene3D" id="2.110.10.10">
    <property type="entry name" value="Hemopexin-like domain"/>
    <property type="match status" value="11"/>
</dbReference>
<reference evidence="5" key="1">
    <citation type="submission" date="2019-02" db="EMBL/GenBank/DDBJ databases">
        <authorList>
            <person name="Gruber-Vodicka R. H."/>
            <person name="Seah K. B. B."/>
        </authorList>
    </citation>
    <scope>NUCLEOTIDE SEQUENCE</scope>
    <source>
        <strain evidence="6">BECK_BY19</strain>
        <strain evidence="5">BECK_BY8</strain>
    </source>
</reference>
<dbReference type="Pfam" id="PF00045">
    <property type="entry name" value="Hemopexin"/>
    <property type="match status" value="6"/>
</dbReference>
<evidence type="ECO:0000313" key="5">
    <source>
        <dbReference type="EMBL" id="VFK63844.1"/>
    </source>
</evidence>
<dbReference type="EMBL" id="CAADFZ010000038">
    <property type="protein sequence ID" value="VFK63844.1"/>
    <property type="molecule type" value="Genomic_DNA"/>
</dbReference>
<evidence type="ECO:0000259" key="3">
    <source>
        <dbReference type="Pfam" id="PF18413"/>
    </source>
</evidence>
<sequence length="3463" mass="387847">MGARAVAEKWGRSEYDFGHVDHIDAAMASGGDYLLFLDDKVVKYRGSIELADLQPEEGYPKPIHEEFPALPAKFTAGISAALDGLDGKTYLFHDDDCAIIELEDGETTVTETRTNEKWGLIDNPIADSGAVDAAFVGLDGRTYLFSGARYTRYSGSDYTQVDDGFPRDIAEDWEGLTSVTAAFVLDNKTYLFGAGEDGANLYVRYSTLHVEEDDYLEVDEEDPNARVIEVKLANRPDVDEIEVFPAPVDAEFWSLPDSLTGGAEDFQIDAIMNGPEGKVYLFAGGKYIEHDHASRWWSEPKTLSEQWDRVPEGLGNTKAAFTGKDGRTYLFYLDVRDEQNKFLRFSDPELYNLDNGYPRPTSRYWGRVRNNIEETGRVDAALVVESRWEEQDKEGQLVDYVEDHTYLFSGDQMFRYKGAGDYSKVEQGYPRAISRIKEEPRFRGLEVDFPDGIDAAFADQRQIYLFRGDTFHAVIGDEDNYKQYEDSKFANIDAVTQEEGVTYILGSEGGAVWNKLNHLEARTLIETPATPRAAEKAEGSLTGAISAILHGADRNTYVFADTNYYDVSLERVFAINEVFGRSTNPIHDQETIDAAFVGRDGVTYVFSGEWFVQYDTGTYIDKTVVYPPRRIRDKWPGLTNVALAYVWKEETYLFERPDADGHFHYLRYSRDSYEQPDSGYPRAGEHDFWQIPQAYLQEGFDQVDAIFVQEDNLIFISDQKFINFNLDKGTWGYPRELDLIYQGIPFNKTDFKDLKSGFVGADSKVYFFSDQTYVVYDEESGWSGVANIEDDWGLQTNIFDKGVDAAYVSPDGVTYLFKDDEYVRYSGGNYRYVDESYPKEIATYLLDEPAFSFMTKEFQQHLDAMEADNHTPFFDGIVDNGRCLYFFTRDTLFTGSPGKYAAYGIEGLGHVENNFTNGGYVDAAFVDTDNDKTYLFSGEQYIRYAGDDYRYMEAGYPKIIAEDLAGELGVASITENYRDGIDAAFYLSSLGVVFFNDRNYLNIQSGNSVAGDINDVWGKLDSAFHSADKTIDGAYVDDEGRLHVFKGQQFARYSDSSELLALNPYDEARYVDPEYPQDITEQWPQLPDSILTESGIGAVFRFEDEIHFHTGGNFVAYEVDLSDHDEEVPVQVLAYRWGEWSDYLLSDVHALSRFKDLGQKFTGGNMTLTEFVSGAHGKVEEPYMEFAAIFGFDKEDVRWVRQRNAFLPGKINVLEEDFDLELVLRLYDILATTRRLRVDVSSLYNDVWSKLYGATPDYKTAAEGAYDLLAQVDCNNNYETLVDQITDELNVIKRDALATYVIANDSDITTTRGLYQKLLIDIQMASCAKTSRIKEAIGAVQLYLHRYFINLEDVDLDASDQQAARETLKERWKWLRNYRVWEANRKVFLYPENYIRPELRDPDTISAAFEALRESLSQGELTEDAVEAAYFKYLDSYSEVSELAIAGGYVYDDDSDGDGEDDKVLVLFGRTRADPMRYFYRFATFVGGSSTDITWEPWKELPIKIESSRVEPVFAFDRVFVFWPVLQKVVSSDAEEAEAKEDGNVTTLDSTDKIEYRIKVYYSFYNLNKEWSQPQLLNTEFNGAEELLIGDGKISEEDIKLFVENSSKLDNYDSAYENIYIRVRYTTVSDVTVDGVTTQKSTTDYKAFNLMPERYSQSATVQTIDNRGQELFRTLFPHEYDYDSGEAIDEDNVVMLNAIENSLDGPWFAYNHNGSGFLVKPDAETIDSSLWPKSISGSGMPSANITAAVQVKDGGDVYFFLDDKTYVSSSNLSAAADINSRWGMESTTDIQLTGKVDSAFVRSGSAYLTLDDQLYEYNGSDMDLMVKAPYALSTVITEIPDNWTNVDAAFTTSGGVNFCFNTDTGSVLQSDTGNISTIRTRFGLPHVTKAPIDTADDTVVYDGKLHVIHDGAYTVYDTSGAGTSKGAATVGTVLDGLFGKTVAGINGPGYAVTGLMVINDGVIILSSLCQQFVDSTGTLGSLIFDVSSGWTAGVEYRAKLYRIVWYDETATYGTMNINLFDGPIGYSMKNFTTNVNVTAAFTSDDGKRVMIVTDNTTCHLFSDTQEPKEILEQLESGANSVPLANLDIDVYLGAGMQSNNIWMNNAVDAAIIGTSTLGTDGKLYLFSGSQYFRFTQDGDGEYPVTADDGYPKSIAGNSEIDSFPSGWSQVDAAFTGPSNNVSYLFNNSTKEFYRSDTKATASTAEQWGLYASTDLMANQVVDAAYSAGGYLYLIVGDEICRYTLNADGSIPAYIDSAYPKDLPDGVSVDAVFELGDYLYFFSGSSYYRLKTSSTTDPTTLSGASPISGSWGNIPSDIRNNGLSAAYNVTDSDGVKTLYFIQDGNYLDYAISTDDSSDEQPYEFDEVNYEVIRLTSSTGEQFNRILFAGEIADLLKMSTQEINESPTISTADSAPDNIQMNSDRFATDKEPINTHLDFNTGNGLYYWEIFFHAPFLIAQTLNEDQKFEDAKKWFEYIYDPTDVADYWKFLPFLATDPDALMATLRDDLENFRTLTPATDDGDSTAEQKLTAAEEALDGTDDGTEGLADKLAPFQDVFLGLKSQDSLEAQDGVSKLADIEDKDEWPTYKALVTAVGELTTTSTSNSTTDNALLVTWKSEMQEVLEIIKKLDYRLTLMDNYSTQLTEHLEDPFDPHAIAALRPLAYRKAIVMRYVDNLLDWGDMLFRQYTRESIDEARMLYILAYDLLGEKPENLGEVVLEKTKAYEDLTHDEGAGKYDFLIDLEDELGASVTDYSENLSFGATQYDTVVNPYFYLKENELFTEYWDRVEDRLDKIRNCLNIDGIAQPLPLFQPPIDPMALVKAAAGGGIAGAMAAAVGGATVPDYRFDALLAKARELVGRLKGLGDNLLSTLEKKDSEALSLLQNKQEAAMLALATRLKQQQIKEAETSLENIQESLARAKEQESHYKGLISAGKLREEEAQIGMMSTAAAIHGLTALGKIVAGLSYVVPQVTAGAFSFGVTSGGQHIGGMLDKFAETVEPIAQGLEMGGEVAGIVAQYKRSREDWRLQEKMAASEIKQLEFEIDAQDIRIEMARHELAIHERDIENNQAIKAFMKGKFTNEQLYNWMSGKIAGLFFQTYKMAHDYAKQAEQAFVFEKGIEAGEVNYVRGAYWDSQRKGLLAGATLELDLDRMDKAYMESDSRGFEITRNISLLEIDPLALLQLKTRGVCNFRLTEELFDYDFPGHYNRQIKTISLAFDIGEGQAVNATLTQLNSKLVLAPDIKAVKHLIDPANEANTSVRVNWRANQQVALSHTDQYTENNGMFELNFRDERYLPFEGTGVVSNWRLKLEGTKGAYNPADLLDVTIKLRYTASQGGQRFATEVKGALKPYNATSFFDLAYNFPDEWAALTQGGEDEAAIRFTRDMFPNMSSSRIIGLFIRYQYEKGMSGAILTIEDDLQVPNNTYLQPATLSVGQEGVDWAFALKGDRSTLKNAEMVLVYKAKL</sequence>
<dbReference type="EMBL" id="CAADGD010000044">
    <property type="protein sequence ID" value="VFK70947.1"/>
    <property type="molecule type" value="Genomic_DNA"/>
</dbReference>
<dbReference type="InterPro" id="IPR018487">
    <property type="entry name" value="Hemopexin-like_repeat"/>
</dbReference>
<evidence type="ECO:0000259" key="4">
    <source>
        <dbReference type="Pfam" id="PF20220"/>
    </source>
</evidence>
<feature type="domain" description="ABC toxin N-terminal" evidence="4">
    <location>
        <begin position="1287"/>
        <end position="1404"/>
    </location>
</feature>
<evidence type="ECO:0000256" key="1">
    <source>
        <dbReference type="SAM" id="Coils"/>
    </source>
</evidence>
<dbReference type="GO" id="GO:0004222">
    <property type="term" value="F:metalloendopeptidase activity"/>
    <property type="evidence" value="ECO:0007669"/>
    <property type="project" value="TreeGrafter"/>
</dbReference>
<dbReference type="GO" id="GO:0030198">
    <property type="term" value="P:extracellular matrix organization"/>
    <property type="evidence" value="ECO:0007669"/>
    <property type="project" value="TreeGrafter"/>
</dbReference>
<dbReference type="InterPro" id="IPR041079">
    <property type="entry name" value="Neuraminidase-like"/>
</dbReference>
<dbReference type="Pfam" id="PF18413">
    <property type="entry name" value="Neuraminidase"/>
    <property type="match status" value="1"/>
</dbReference>
<dbReference type="SUPFAM" id="SSF50923">
    <property type="entry name" value="Hemopexin-like domain"/>
    <property type="match status" value="8"/>
</dbReference>
<gene>
    <name evidence="5" type="ORF">BECKUNK1418G_GA0071005_10388</name>
    <name evidence="6" type="ORF">BECKUNK1418H_GA0071006_10448</name>
</gene>
<dbReference type="SMART" id="SM00120">
    <property type="entry name" value="HX"/>
    <property type="match status" value="18"/>
</dbReference>
<dbReference type="InterPro" id="IPR046839">
    <property type="entry name" value="ABC_toxin_N"/>
</dbReference>
<dbReference type="GO" id="GO:0030574">
    <property type="term" value="P:collagen catabolic process"/>
    <property type="evidence" value="ECO:0007669"/>
    <property type="project" value="TreeGrafter"/>
</dbReference>
<accession>A0A451ACX4</accession>
<keyword evidence="1" id="KW-0175">Coiled coil</keyword>
<evidence type="ECO:0000259" key="2">
    <source>
        <dbReference type="Pfam" id="PF18276"/>
    </source>
</evidence>
<dbReference type="PROSITE" id="PS51642">
    <property type="entry name" value="HEMOPEXIN_2"/>
    <property type="match status" value="9"/>
</dbReference>
<dbReference type="InterPro" id="IPR040840">
    <property type="entry name" value="TcA_TcB_BD"/>
</dbReference>
<dbReference type="PANTHER" id="PTHR10201">
    <property type="entry name" value="MATRIX METALLOPROTEINASE"/>
    <property type="match status" value="1"/>
</dbReference>